<evidence type="ECO:0000259" key="7">
    <source>
        <dbReference type="PROSITE" id="PS50011"/>
    </source>
</evidence>
<keyword evidence="1" id="KW-0808">Transferase</keyword>
<feature type="region of interest" description="Disordered" evidence="6">
    <location>
        <begin position="350"/>
        <end position="372"/>
    </location>
</feature>
<dbReference type="Proteomes" id="UP000009131">
    <property type="component" value="Unassembled WGS sequence"/>
</dbReference>
<evidence type="ECO:0000256" key="2">
    <source>
        <dbReference type="ARBA" id="ARBA00022741"/>
    </source>
</evidence>
<keyword evidence="2 5" id="KW-0547">Nucleotide-binding</keyword>
<dbReference type="RefSeq" id="XP_014570623.1">
    <property type="nucleotide sequence ID" value="XM_014715137.1"/>
</dbReference>
<dbReference type="eggNOG" id="KOG0198">
    <property type="taxonomic scope" value="Eukaryota"/>
</dbReference>
<reference evidence="8 9" key="1">
    <citation type="journal article" date="2011" name="J. Gen. Appl. Microbiol.">
        <title>Draft genome sequencing of the enigmatic basidiomycete Mixia osmundae.</title>
        <authorList>
            <person name="Nishida H."/>
            <person name="Nagatsuka Y."/>
            <person name="Sugiyama J."/>
        </authorList>
    </citation>
    <scope>NUCLEOTIDE SEQUENCE [LARGE SCALE GENOMIC DNA]</scope>
    <source>
        <strain evidence="9">CBS 9802 / IAM 14324 / JCM 22182 / KY 12970</strain>
    </source>
</reference>
<evidence type="ECO:0000313" key="8">
    <source>
        <dbReference type="EMBL" id="GAA97531.1"/>
    </source>
</evidence>
<evidence type="ECO:0000313" key="9">
    <source>
        <dbReference type="Proteomes" id="UP000009131"/>
    </source>
</evidence>
<evidence type="ECO:0000256" key="4">
    <source>
        <dbReference type="ARBA" id="ARBA00022840"/>
    </source>
</evidence>
<dbReference type="Gene3D" id="1.25.10.10">
    <property type="entry name" value="Leucine-rich Repeat Variant"/>
    <property type="match status" value="2"/>
</dbReference>
<protein>
    <recommendedName>
        <fullName evidence="7">Protein kinase domain-containing protein</fullName>
    </recommendedName>
</protein>
<proteinExistence type="predicted"/>
<reference evidence="8 9" key="2">
    <citation type="journal article" date="2012" name="Open Biol.">
        <title>Characteristics of nucleosomes and linker DNA regions on the genome of the basidiomycete Mixia osmundae revealed by mono- and dinucleosome mapping.</title>
        <authorList>
            <person name="Nishida H."/>
            <person name="Kondo S."/>
            <person name="Matsumoto T."/>
            <person name="Suzuki Y."/>
            <person name="Yoshikawa H."/>
            <person name="Taylor T.D."/>
            <person name="Sugiyama J."/>
        </authorList>
    </citation>
    <scope>NUCLEOTIDE SEQUENCE [LARGE SCALE GENOMIC DNA]</scope>
    <source>
        <strain evidence="9">CBS 9802 / IAM 14324 / JCM 22182 / KY 12970</strain>
    </source>
</reference>
<keyword evidence="3" id="KW-0418">Kinase</keyword>
<dbReference type="FunFam" id="1.10.510.10:FF:000571">
    <property type="entry name" value="Maternal embryonic leucine zipper kinase"/>
    <property type="match status" value="1"/>
</dbReference>
<dbReference type="AlphaFoldDB" id="G7E3X1"/>
<accession>G7E3X1</accession>
<dbReference type="InterPro" id="IPR011989">
    <property type="entry name" value="ARM-like"/>
</dbReference>
<feature type="binding site" evidence="5">
    <location>
        <position position="42"/>
    </location>
    <ligand>
        <name>ATP</name>
        <dbReference type="ChEBI" id="CHEBI:30616"/>
    </ligand>
</feature>
<dbReference type="InterPro" id="IPR050538">
    <property type="entry name" value="MAP_kinase_kinase_kinase"/>
</dbReference>
<keyword evidence="9" id="KW-1185">Reference proteome</keyword>
<feature type="domain" description="Protein kinase" evidence="7">
    <location>
        <begin position="13"/>
        <end position="263"/>
    </location>
</feature>
<evidence type="ECO:0000256" key="1">
    <source>
        <dbReference type="ARBA" id="ARBA00022679"/>
    </source>
</evidence>
<dbReference type="GO" id="GO:0005524">
    <property type="term" value="F:ATP binding"/>
    <property type="evidence" value="ECO:0007669"/>
    <property type="project" value="UniProtKB-UniRule"/>
</dbReference>
<dbReference type="EMBL" id="BABT02000126">
    <property type="protein sequence ID" value="GAA97531.1"/>
    <property type="molecule type" value="Genomic_DNA"/>
</dbReference>
<dbReference type="FunFam" id="3.30.200.20:FF:000042">
    <property type="entry name" value="Aurora kinase A"/>
    <property type="match status" value="1"/>
</dbReference>
<evidence type="ECO:0000256" key="5">
    <source>
        <dbReference type="PROSITE-ProRule" id="PRU10141"/>
    </source>
</evidence>
<name>G7E3X1_MIXOS</name>
<dbReference type="GO" id="GO:0004709">
    <property type="term" value="F:MAP kinase kinase kinase activity"/>
    <property type="evidence" value="ECO:0007669"/>
    <property type="project" value="TreeGrafter"/>
</dbReference>
<dbReference type="PROSITE" id="PS00107">
    <property type="entry name" value="PROTEIN_KINASE_ATP"/>
    <property type="match status" value="1"/>
</dbReference>
<keyword evidence="4 5" id="KW-0067">ATP-binding</keyword>
<comment type="caution">
    <text evidence="8">The sequence shown here is derived from an EMBL/GenBank/DDBJ whole genome shotgun (WGS) entry which is preliminary data.</text>
</comment>
<dbReference type="InterPro" id="IPR017441">
    <property type="entry name" value="Protein_kinase_ATP_BS"/>
</dbReference>
<organism evidence="8 9">
    <name type="scientific">Mixia osmundae (strain CBS 9802 / IAM 14324 / JCM 22182 / KY 12970)</name>
    <dbReference type="NCBI Taxonomy" id="764103"/>
    <lineage>
        <taxon>Eukaryota</taxon>
        <taxon>Fungi</taxon>
        <taxon>Dikarya</taxon>
        <taxon>Basidiomycota</taxon>
        <taxon>Pucciniomycotina</taxon>
        <taxon>Mixiomycetes</taxon>
        <taxon>Mixiales</taxon>
        <taxon>Mixiaceae</taxon>
        <taxon>Mixia</taxon>
    </lineage>
</organism>
<evidence type="ECO:0000256" key="3">
    <source>
        <dbReference type="ARBA" id="ARBA00022777"/>
    </source>
</evidence>
<dbReference type="InParanoid" id="G7E3X1"/>
<dbReference type="GO" id="GO:0005737">
    <property type="term" value="C:cytoplasm"/>
    <property type="evidence" value="ECO:0007669"/>
    <property type="project" value="TreeGrafter"/>
</dbReference>
<dbReference type="InterPro" id="IPR011009">
    <property type="entry name" value="Kinase-like_dom_sf"/>
</dbReference>
<dbReference type="OMA" id="VKQIKLV"/>
<feature type="region of interest" description="Disordered" evidence="6">
    <location>
        <begin position="1028"/>
        <end position="1062"/>
    </location>
</feature>
<dbReference type="SUPFAM" id="SSF48371">
    <property type="entry name" value="ARM repeat"/>
    <property type="match status" value="1"/>
</dbReference>
<dbReference type="OrthoDB" id="8693905at2759"/>
<dbReference type="PANTHER" id="PTHR48016:SF4">
    <property type="entry name" value="PROTEIN KINASE DOMAIN-CONTAINING PROTEIN"/>
    <property type="match status" value="1"/>
</dbReference>
<dbReference type="Pfam" id="PF00069">
    <property type="entry name" value="Pkinase"/>
    <property type="match status" value="1"/>
</dbReference>
<dbReference type="PROSITE" id="PS50011">
    <property type="entry name" value="PROTEIN_KINASE_DOM"/>
    <property type="match status" value="1"/>
</dbReference>
<dbReference type="SMART" id="SM00220">
    <property type="entry name" value="S_TKc"/>
    <property type="match status" value="1"/>
</dbReference>
<dbReference type="PANTHER" id="PTHR48016">
    <property type="entry name" value="MAP KINASE KINASE KINASE SSK2-RELATED-RELATED"/>
    <property type="match status" value="1"/>
</dbReference>
<dbReference type="SUPFAM" id="SSF56112">
    <property type="entry name" value="Protein kinase-like (PK-like)"/>
    <property type="match status" value="1"/>
</dbReference>
<dbReference type="InterPro" id="IPR016024">
    <property type="entry name" value="ARM-type_fold"/>
</dbReference>
<dbReference type="STRING" id="764103.G7E3X1"/>
<gene>
    <name evidence="8" type="primary">Mo04209</name>
    <name evidence="8" type="ORF">E5Q_04209</name>
</gene>
<feature type="region of interest" description="Disordered" evidence="6">
    <location>
        <begin position="308"/>
        <end position="337"/>
    </location>
</feature>
<feature type="compositionally biased region" description="Basic and acidic residues" evidence="6">
    <location>
        <begin position="1040"/>
        <end position="1062"/>
    </location>
</feature>
<evidence type="ECO:0000256" key="6">
    <source>
        <dbReference type="SAM" id="MobiDB-lite"/>
    </source>
</evidence>
<dbReference type="HOGENOM" id="CLU_001872_2_1_1"/>
<dbReference type="FunCoup" id="G7E3X1">
    <property type="interactions" value="313"/>
</dbReference>
<sequence>MSTSVEKEALPDYSFGEILGKGAFGSVYRALCWTTGETVAIKQISLGRFSKAELPEVLAEIDLLKALNHPAIVQYRGFVKTEHSLYIILEYCENGSLYTTCKKFGLFTERLVAVYVAQVLDGLLYLHEQGVIHRDIKASNILANKDGKAKLADFGVATRVGGSMQSSVVGSPYWMAPEVIDQTGASTASDIWSLGCVVVELLTGKPPYWNLDPLPAMFRIVSDDAPPLPDGLSHAAIDFLMQCFRKDPNIRVDAKRLLRHSWLAQSNASAGARAKAVATAAVPVSTLSRREPSSQVAQILGSRIRATSKTAAALPPSAPIKSLSKHHDADSGDWNADFENGPSAALPLLSPLARSARPRPKASQSDANMKRNDKAIEDYSGILSDSEADPFAGKIRKFKLKQKAGAKPVLHPRDILPPATSEQPVRTPILAISKFVESADDDFSDLGQPPTDLSDASRANSLQLHERSSGRVWLSASDLDDDEDVFADLEDGASEVDTATLANERDDARVNALVSMLGDALSNSEHSACRQSCTSLIDLFAANPQSREHFIKSHGLLYALEGISRLQDTSLIALLLRLINTIVSDDQAVFASFCHLGACSKILPLSSSRQVDELRQEAAIFVSAMCQSSSSAVISALVASGGMRCLVEMLGAAGSESKDIAWLAVDGLHRILHQQTSTYRRDLCQILAFEGIFESLAQVLETCQTDATLFAFNARRQTLEMLQTFSLCDTRLKTSMIEPRLLTALTNALDSLPAADILPALKTMQNISAIPTSLDLLQAAGACDKLVAILGRSSKAQHPPQGVAGPIINSLYNLCRLSVARQEEAAVAGIIPLLQNVVASRSPLRQFAIPVLCDFAHTSARCRSLLGQHSTLATYLTLLSDSYWARQAMESIATWLREDTKPVQKALLADDALEKLVISFSDKAGPYESLIEPLHRVMRISAALTLRLFSRGRFSRAVCLRLSEHRRAVVRLGMLRLVRTACESCLEEQHPPAPLLEMHGVIQRIASDDPAVLVKQLAAQVRKDLKRLRQKAQDQSQDGRVLRRAEGPRRQLSDSREHRHLR</sequence>
<dbReference type="CDD" id="cd06627">
    <property type="entry name" value="STKc_Cdc7_like"/>
    <property type="match status" value="1"/>
</dbReference>
<dbReference type="Gene3D" id="1.10.510.10">
    <property type="entry name" value="Transferase(Phosphotransferase) domain 1"/>
    <property type="match status" value="1"/>
</dbReference>
<dbReference type="InterPro" id="IPR000719">
    <property type="entry name" value="Prot_kinase_dom"/>
</dbReference>